<dbReference type="GO" id="GO:0071949">
    <property type="term" value="F:FAD binding"/>
    <property type="evidence" value="ECO:0007669"/>
    <property type="project" value="InterPro"/>
</dbReference>
<name>A0A2T0LQZ6_9PSEU</name>
<evidence type="ECO:0000256" key="1">
    <source>
        <dbReference type="ARBA" id="ARBA00023002"/>
    </source>
</evidence>
<organism evidence="4 5">
    <name type="scientific">Prauserella shujinwangii</name>
    <dbReference type="NCBI Taxonomy" id="1453103"/>
    <lineage>
        <taxon>Bacteria</taxon>
        <taxon>Bacillati</taxon>
        <taxon>Actinomycetota</taxon>
        <taxon>Actinomycetes</taxon>
        <taxon>Pseudonocardiales</taxon>
        <taxon>Pseudonocardiaceae</taxon>
        <taxon>Prauserella</taxon>
    </lineage>
</organism>
<evidence type="ECO:0000256" key="2">
    <source>
        <dbReference type="ARBA" id="ARBA00023033"/>
    </source>
</evidence>
<keyword evidence="2" id="KW-0503">Monooxygenase</keyword>
<dbReference type="OrthoDB" id="4568714at2"/>
<gene>
    <name evidence="4" type="ORF">B0I33_10872</name>
</gene>
<evidence type="ECO:0000259" key="3">
    <source>
        <dbReference type="Pfam" id="PF01494"/>
    </source>
</evidence>
<reference evidence="4 5" key="1">
    <citation type="submission" date="2018-03" db="EMBL/GenBank/DDBJ databases">
        <title>Genomic Encyclopedia of Type Strains, Phase III (KMG-III): the genomes of soil and plant-associated and newly described type strains.</title>
        <authorList>
            <person name="Whitman W."/>
        </authorList>
    </citation>
    <scope>NUCLEOTIDE SEQUENCE [LARGE SCALE GENOMIC DNA]</scope>
    <source>
        <strain evidence="4 5">CGMCC 4.7125</strain>
    </source>
</reference>
<keyword evidence="5" id="KW-1185">Reference proteome</keyword>
<dbReference type="InterPro" id="IPR050493">
    <property type="entry name" value="FAD-dep_Monooxygenase_BioMet"/>
</dbReference>
<evidence type="ECO:0000313" key="4">
    <source>
        <dbReference type="EMBL" id="PRX45926.1"/>
    </source>
</evidence>
<keyword evidence="1" id="KW-0560">Oxidoreductase</keyword>
<dbReference type="PRINTS" id="PR00420">
    <property type="entry name" value="RNGMNOXGNASE"/>
</dbReference>
<dbReference type="PANTHER" id="PTHR13789">
    <property type="entry name" value="MONOOXYGENASE"/>
    <property type="match status" value="1"/>
</dbReference>
<dbReference type="Pfam" id="PF13450">
    <property type="entry name" value="NAD_binding_8"/>
    <property type="match status" value="1"/>
</dbReference>
<comment type="caution">
    <text evidence="4">The sequence shown here is derived from an EMBL/GenBank/DDBJ whole genome shotgun (WGS) entry which is preliminary data.</text>
</comment>
<accession>A0A2T0LQZ6</accession>
<dbReference type="RefSeq" id="WP_106180265.1">
    <property type="nucleotide sequence ID" value="NZ_PVNH01000008.1"/>
</dbReference>
<dbReference type="AlphaFoldDB" id="A0A2T0LQZ6"/>
<dbReference type="Pfam" id="PF01494">
    <property type="entry name" value="FAD_binding_3"/>
    <property type="match status" value="1"/>
</dbReference>
<protein>
    <submittedName>
        <fullName evidence="4">2-polyprenyl-6-methoxyphenol hydroxylase-like FAD-dependent oxidoreductase</fullName>
    </submittedName>
</protein>
<dbReference type="GO" id="GO:0004497">
    <property type="term" value="F:monooxygenase activity"/>
    <property type="evidence" value="ECO:0007669"/>
    <property type="project" value="UniProtKB-KW"/>
</dbReference>
<proteinExistence type="predicted"/>
<dbReference type="PANTHER" id="PTHR13789:SF309">
    <property type="entry name" value="PUTATIVE (AFU_ORTHOLOGUE AFUA_6G14510)-RELATED"/>
    <property type="match status" value="1"/>
</dbReference>
<dbReference type="Gene3D" id="3.50.50.60">
    <property type="entry name" value="FAD/NAD(P)-binding domain"/>
    <property type="match status" value="1"/>
</dbReference>
<dbReference type="Proteomes" id="UP000238362">
    <property type="component" value="Unassembled WGS sequence"/>
</dbReference>
<dbReference type="PROSITE" id="PS51257">
    <property type="entry name" value="PROKAR_LIPOPROTEIN"/>
    <property type="match status" value="1"/>
</dbReference>
<evidence type="ECO:0000313" key="5">
    <source>
        <dbReference type="Proteomes" id="UP000238362"/>
    </source>
</evidence>
<dbReference type="InterPro" id="IPR036188">
    <property type="entry name" value="FAD/NAD-bd_sf"/>
</dbReference>
<feature type="domain" description="FAD-binding" evidence="3">
    <location>
        <begin position="131"/>
        <end position="316"/>
    </location>
</feature>
<dbReference type="InterPro" id="IPR002938">
    <property type="entry name" value="FAD-bd"/>
</dbReference>
<dbReference type="SUPFAM" id="SSF51905">
    <property type="entry name" value="FAD/NAD(P)-binding domain"/>
    <property type="match status" value="1"/>
</dbReference>
<sequence>MSGRAAIVGGGIGGLATAACLRGHGWEVEVFERAPGPPETGTALGMWPHALAALDTLGLGGALRAGATRQSGGTLRRPDGTTVASLGLGGGVYLVSRPALLKLLSGALGGTAVHYGTPVADIRALTGYDIVVAADGANSRARSVLFGQRYTPVPAGVTAWRGTVPGAPAVAGETWGRGALFGITPHDDGSTNWYACVRDGDLAGTGAADDRTLLRTHFGAWHRDVRDVLARIDAPGVLRHQLTHLVTPLPSYVRDGVALIGDAAHAMLPNLGRGACEALVDGVTLARLLVTSDRPDRALAAYDRVRRRRTQRLVRASAVLNRVALARRCTGLRDVTVRLATAAAPRR</sequence>
<dbReference type="EMBL" id="PVNH01000008">
    <property type="protein sequence ID" value="PRX45926.1"/>
    <property type="molecule type" value="Genomic_DNA"/>
</dbReference>